<reference evidence="1 2" key="1">
    <citation type="journal article" date="2018" name="Nat. Genet.">
        <title>The Rosa genome provides new insights in the design of modern roses.</title>
        <authorList>
            <person name="Bendahmane M."/>
        </authorList>
    </citation>
    <scope>NUCLEOTIDE SEQUENCE [LARGE SCALE GENOMIC DNA]</scope>
    <source>
        <strain evidence="2">cv. Old Blush</strain>
    </source>
</reference>
<evidence type="ECO:0000313" key="2">
    <source>
        <dbReference type="Proteomes" id="UP000238479"/>
    </source>
</evidence>
<name>A0A2P6P8E2_ROSCH</name>
<dbReference type="Gramene" id="PRQ18182">
    <property type="protein sequence ID" value="PRQ18182"/>
    <property type="gene ID" value="RchiOBHm_Chr7g0203151"/>
</dbReference>
<keyword evidence="2" id="KW-1185">Reference proteome</keyword>
<protein>
    <submittedName>
        <fullName evidence="1">Uncharacterized protein</fullName>
    </submittedName>
</protein>
<dbReference type="AlphaFoldDB" id="A0A2P6P8E2"/>
<organism evidence="1 2">
    <name type="scientific">Rosa chinensis</name>
    <name type="common">China rose</name>
    <dbReference type="NCBI Taxonomy" id="74649"/>
    <lineage>
        <taxon>Eukaryota</taxon>
        <taxon>Viridiplantae</taxon>
        <taxon>Streptophyta</taxon>
        <taxon>Embryophyta</taxon>
        <taxon>Tracheophyta</taxon>
        <taxon>Spermatophyta</taxon>
        <taxon>Magnoliopsida</taxon>
        <taxon>eudicotyledons</taxon>
        <taxon>Gunneridae</taxon>
        <taxon>Pentapetalae</taxon>
        <taxon>rosids</taxon>
        <taxon>fabids</taxon>
        <taxon>Rosales</taxon>
        <taxon>Rosaceae</taxon>
        <taxon>Rosoideae</taxon>
        <taxon>Rosoideae incertae sedis</taxon>
        <taxon>Rosa</taxon>
    </lineage>
</organism>
<evidence type="ECO:0000313" key="1">
    <source>
        <dbReference type="EMBL" id="PRQ18182.1"/>
    </source>
</evidence>
<dbReference type="Proteomes" id="UP000238479">
    <property type="component" value="Chromosome 7"/>
</dbReference>
<gene>
    <name evidence="1" type="ORF">RchiOBHm_Chr7g0203151</name>
</gene>
<dbReference type="EMBL" id="PDCK01000045">
    <property type="protein sequence ID" value="PRQ18182.1"/>
    <property type="molecule type" value="Genomic_DNA"/>
</dbReference>
<accession>A0A2P6P8E2</accession>
<comment type="caution">
    <text evidence="1">The sequence shown here is derived from an EMBL/GenBank/DDBJ whole genome shotgun (WGS) entry which is preliminary data.</text>
</comment>
<sequence length="88" mass="9722">MHVKETSSPLLSADSALPHTLLDFLSRYRSGFQIMDIYHAFRIPNSRKEPAQSMVMGVLSCLASPPTGVIFMISKLIAVSQLASYSYT</sequence>
<proteinExistence type="predicted"/>